<dbReference type="AlphaFoldDB" id="A0ABD3VYH9"/>
<name>A0ABD3VYH9_SINWO</name>
<organism evidence="2 3">
    <name type="scientific">Sinanodonta woodiana</name>
    <name type="common">Chinese pond mussel</name>
    <name type="synonym">Anodonta woodiana</name>
    <dbReference type="NCBI Taxonomy" id="1069815"/>
    <lineage>
        <taxon>Eukaryota</taxon>
        <taxon>Metazoa</taxon>
        <taxon>Spiralia</taxon>
        <taxon>Lophotrochozoa</taxon>
        <taxon>Mollusca</taxon>
        <taxon>Bivalvia</taxon>
        <taxon>Autobranchia</taxon>
        <taxon>Heteroconchia</taxon>
        <taxon>Palaeoheterodonta</taxon>
        <taxon>Unionida</taxon>
        <taxon>Unionoidea</taxon>
        <taxon>Unionidae</taxon>
        <taxon>Unioninae</taxon>
        <taxon>Sinanodonta</taxon>
    </lineage>
</organism>
<gene>
    <name evidence="2" type="ORF">ACJMK2_043951</name>
</gene>
<sequence length="410" mass="46998">MTAASSLSTASTNGNYKFPSKSSKSSRFSTATSTTTFKSHRQDEYEFSTLLKVYRKAFKKKVHQHSRYDAMTAHNPSPSPVSSYASKSVMFLQSRHTDKGSYVQRWKALRDRNQNLPNFDWNTKASGRAYQGDNVKQFSKLPVDYSRTYPYNSTQFPSLSKACVITKYSGGNKSISTESYRNERHKDKDKDRNINLKVLIHFSRWKLNTNQQREQSEPYKETKEKKIDYNALSKSLPNTAIDNSDVTLSIGGTVTGATKLMYQKFSKQKVLSDRFHATKEKDKNYANDQTVHIKPRENEHSHVHSKGKETEQNTGTINLEEKQTVLQKITREGSDFGSSVVVERKDNSSNMDGKTVKRDRYFFTSCHTQRYTRPAKPKTPCVSVEIPRPRLRGKTSHCFDVSSRIFASNY</sequence>
<dbReference type="EMBL" id="JBJQND010000009">
    <property type="protein sequence ID" value="KAL3866669.1"/>
    <property type="molecule type" value="Genomic_DNA"/>
</dbReference>
<accession>A0ABD3VYH9</accession>
<protein>
    <submittedName>
        <fullName evidence="2">Uncharacterized protein</fullName>
    </submittedName>
</protein>
<evidence type="ECO:0000313" key="3">
    <source>
        <dbReference type="Proteomes" id="UP001634394"/>
    </source>
</evidence>
<dbReference type="Proteomes" id="UP001634394">
    <property type="component" value="Unassembled WGS sequence"/>
</dbReference>
<feature type="compositionally biased region" description="Low complexity" evidence="1">
    <location>
        <begin position="1"/>
        <end position="37"/>
    </location>
</feature>
<comment type="caution">
    <text evidence="2">The sequence shown here is derived from an EMBL/GenBank/DDBJ whole genome shotgun (WGS) entry which is preliminary data.</text>
</comment>
<evidence type="ECO:0000313" key="2">
    <source>
        <dbReference type="EMBL" id="KAL3866669.1"/>
    </source>
</evidence>
<feature type="region of interest" description="Disordered" evidence="1">
    <location>
        <begin position="1"/>
        <end position="40"/>
    </location>
</feature>
<keyword evidence="3" id="KW-1185">Reference proteome</keyword>
<evidence type="ECO:0000256" key="1">
    <source>
        <dbReference type="SAM" id="MobiDB-lite"/>
    </source>
</evidence>
<proteinExistence type="predicted"/>
<reference evidence="2 3" key="1">
    <citation type="submission" date="2024-11" db="EMBL/GenBank/DDBJ databases">
        <title>Chromosome-level genome assembly of the freshwater bivalve Anodonta woodiana.</title>
        <authorList>
            <person name="Chen X."/>
        </authorList>
    </citation>
    <scope>NUCLEOTIDE SEQUENCE [LARGE SCALE GENOMIC DNA]</scope>
    <source>
        <strain evidence="2">MN2024</strain>
        <tissue evidence="2">Gills</tissue>
    </source>
</reference>